<name>A0A161M3M3_TRIIF</name>
<dbReference type="InterPro" id="IPR012337">
    <property type="entry name" value="RNaseH-like_sf"/>
</dbReference>
<dbReference type="InterPro" id="IPR036397">
    <property type="entry name" value="RNaseH_sf"/>
</dbReference>
<evidence type="ECO:0000259" key="1">
    <source>
        <dbReference type="PROSITE" id="PS50879"/>
    </source>
</evidence>
<dbReference type="AlphaFoldDB" id="A0A161M3M3"/>
<dbReference type="Gene3D" id="3.30.420.10">
    <property type="entry name" value="Ribonuclease H-like superfamily/Ribonuclease H"/>
    <property type="match status" value="1"/>
</dbReference>
<protein>
    <submittedName>
        <fullName evidence="2">Lian-aa1 retrotransposon protein</fullName>
    </submittedName>
</protein>
<dbReference type="GO" id="GO:0004523">
    <property type="term" value="F:RNA-DNA hybrid ribonuclease activity"/>
    <property type="evidence" value="ECO:0007669"/>
    <property type="project" value="InterPro"/>
</dbReference>
<reference evidence="2" key="1">
    <citation type="submission" date="2016-04" db="EMBL/GenBank/DDBJ databases">
        <authorList>
            <person name="Calderon-Fernandez G.M.Sr."/>
        </authorList>
    </citation>
    <scope>NUCLEOTIDE SEQUENCE</scope>
    <source>
        <strain evidence="2">Int1</strain>
        <tissue evidence="2">Integument</tissue>
    </source>
</reference>
<dbReference type="PROSITE" id="PS50879">
    <property type="entry name" value="RNASE_H_1"/>
    <property type="match status" value="1"/>
</dbReference>
<feature type="domain" description="RNase H type-1" evidence="1">
    <location>
        <begin position="1"/>
        <end position="56"/>
    </location>
</feature>
<accession>A0A161M3M3</accession>
<dbReference type="GO" id="GO:0003676">
    <property type="term" value="F:nucleic acid binding"/>
    <property type="evidence" value="ECO:0007669"/>
    <property type="project" value="InterPro"/>
</dbReference>
<organism evidence="2">
    <name type="scientific">Triatoma infestans</name>
    <name type="common">Assassin bug</name>
    <dbReference type="NCBI Taxonomy" id="30076"/>
    <lineage>
        <taxon>Eukaryota</taxon>
        <taxon>Metazoa</taxon>
        <taxon>Ecdysozoa</taxon>
        <taxon>Arthropoda</taxon>
        <taxon>Hexapoda</taxon>
        <taxon>Insecta</taxon>
        <taxon>Pterygota</taxon>
        <taxon>Neoptera</taxon>
        <taxon>Paraneoptera</taxon>
        <taxon>Hemiptera</taxon>
        <taxon>Heteroptera</taxon>
        <taxon>Panheteroptera</taxon>
        <taxon>Cimicomorpha</taxon>
        <taxon>Reduviidae</taxon>
        <taxon>Triatominae</taxon>
        <taxon>Triatoma</taxon>
    </lineage>
</organism>
<reference evidence="2" key="2">
    <citation type="journal article" date="2017" name="J. Med. Entomol.">
        <title>Transcriptome Analysis of the Triatoma infestans (Hemiptera: Reduviidae) Integument.</title>
        <authorList>
            <person name="Calderon-Fernandez G.M."/>
            <person name="Moriconi D.E."/>
            <person name="Dulbecco A.B."/>
            <person name="Juarez M.P."/>
        </authorList>
    </citation>
    <scope>NUCLEOTIDE SEQUENCE</scope>
    <source>
        <strain evidence="2">Int1</strain>
        <tissue evidence="2">Integument</tissue>
    </source>
</reference>
<proteinExistence type="predicted"/>
<evidence type="ECO:0000313" key="2">
    <source>
        <dbReference type="EMBL" id="JAR97333.1"/>
    </source>
</evidence>
<dbReference type="EMBL" id="GEMB01005991">
    <property type="protein sequence ID" value="JAR97333.1"/>
    <property type="molecule type" value="Transcribed_RNA"/>
</dbReference>
<dbReference type="InterPro" id="IPR002156">
    <property type="entry name" value="RNaseH_domain"/>
</dbReference>
<sequence length="77" mass="8269">MKALSSCAFTSSLVLECSKRLEELSSLKDVLLVWVPGHMGIFGNEEVDRFAKLGASLPFTEPEPTVGVSFGTCLSGF</sequence>
<dbReference type="SUPFAM" id="SSF53098">
    <property type="entry name" value="Ribonuclease H-like"/>
    <property type="match status" value="1"/>
</dbReference>
<dbReference type="Pfam" id="PF00075">
    <property type="entry name" value="RNase_H"/>
    <property type="match status" value="1"/>
</dbReference>